<dbReference type="eggNOG" id="ENOG502T919">
    <property type="taxonomic scope" value="Eukaryota"/>
</dbReference>
<dbReference type="EMBL" id="CM000160">
    <property type="protein sequence ID" value="EDW95859.1"/>
    <property type="molecule type" value="Genomic_DNA"/>
</dbReference>
<reference evidence="1 2" key="2">
    <citation type="journal article" date="2007" name="PLoS Biol.">
        <title>Principles of genome evolution in the Drosophila melanogaster species group.</title>
        <authorList>
            <person name="Ranz J.M."/>
            <person name="Maurin D."/>
            <person name="Chan Y.S."/>
            <person name="von Grotthuss M."/>
            <person name="Hillier L.W."/>
            <person name="Roote J."/>
            <person name="Ashburner M."/>
            <person name="Bergman C.M."/>
        </authorList>
    </citation>
    <scope>NUCLEOTIDE SEQUENCE [LARGE SCALE GENOMIC DNA]</scope>
    <source>
        <strain evidence="2">Tai18E2 / Tucson 14021-0261.01</strain>
    </source>
</reference>
<protein>
    <submittedName>
        <fullName evidence="1">Uncharacterized protein</fullName>
    </submittedName>
</protein>
<dbReference type="OrthoDB" id="8052636at2759"/>
<organism evidence="1 2">
    <name type="scientific">Drosophila yakuba</name>
    <name type="common">Fruit fly</name>
    <dbReference type="NCBI Taxonomy" id="7245"/>
    <lineage>
        <taxon>Eukaryota</taxon>
        <taxon>Metazoa</taxon>
        <taxon>Ecdysozoa</taxon>
        <taxon>Arthropoda</taxon>
        <taxon>Hexapoda</taxon>
        <taxon>Insecta</taxon>
        <taxon>Pterygota</taxon>
        <taxon>Neoptera</taxon>
        <taxon>Endopterygota</taxon>
        <taxon>Diptera</taxon>
        <taxon>Brachycera</taxon>
        <taxon>Muscomorpha</taxon>
        <taxon>Ephydroidea</taxon>
        <taxon>Drosophilidae</taxon>
        <taxon>Drosophila</taxon>
        <taxon>Sophophora</taxon>
    </lineage>
</organism>
<dbReference type="PhylomeDB" id="B4PL77"/>
<keyword evidence="2" id="KW-1185">Reference proteome</keyword>
<proteinExistence type="predicted"/>
<evidence type="ECO:0000313" key="2">
    <source>
        <dbReference type="Proteomes" id="UP000002282"/>
    </source>
</evidence>
<gene>
    <name evidence="1" type="primary">Dyak\GE25231</name>
    <name evidence="1" type="synonym">dyak_GLEANR_8855</name>
    <name evidence="1" type="synonym">GE25231</name>
    <name evidence="1" type="ORF">Dyak_GE25231</name>
</gene>
<accession>B4PL77</accession>
<dbReference type="OMA" id="NCLTYRQ"/>
<dbReference type="KEGG" id="dya:Dyak_GE25231"/>
<name>B4PL77_DROYA</name>
<sequence length="141" mass="15584">MGLIRTVGGVGGGGSDAQMPEEAVSTLNHCPTYRQIPGAGTGAGSAPAKRVPVLFSTNRGLYLRLAQPLGDQMQMEALTLQPRVQNYHISFCDLERWSTNRANVVSLEDTFTIMQQRNMSPESVNYQPRLWKNNVSYSLMH</sequence>
<evidence type="ECO:0000313" key="1">
    <source>
        <dbReference type="EMBL" id="EDW95859.1"/>
    </source>
</evidence>
<reference evidence="1 2" key="1">
    <citation type="journal article" date="2007" name="Nature">
        <title>Evolution of genes and genomes on the Drosophila phylogeny.</title>
        <authorList>
            <consortium name="Drosophila 12 Genomes Consortium"/>
            <person name="Clark A.G."/>
            <person name="Eisen M.B."/>
            <person name="Smith D.R."/>
            <person name="Bergman C.M."/>
            <person name="Oliver B."/>
            <person name="Markow T.A."/>
            <person name="Kaufman T.C."/>
            <person name="Kellis M."/>
            <person name="Gelbart W."/>
            <person name="Iyer V.N."/>
            <person name="Pollard D.A."/>
            <person name="Sackton T.B."/>
            <person name="Larracuente A.M."/>
            <person name="Singh N.D."/>
            <person name="Abad J.P."/>
            <person name="Abt D.N."/>
            <person name="Adryan B."/>
            <person name="Aguade M."/>
            <person name="Akashi H."/>
            <person name="Anderson W.W."/>
            <person name="Aquadro C.F."/>
            <person name="Ardell D.H."/>
            <person name="Arguello R."/>
            <person name="Artieri C.G."/>
            <person name="Barbash D.A."/>
            <person name="Barker D."/>
            <person name="Barsanti P."/>
            <person name="Batterham P."/>
            <person name="Batzoglou S."/>
            <person name="Begun D."/>
            <person name="Bhutkar A."/>
            <person name="Blanco E."/>
            <person name="Bosak S.A."/>
            <person name="Bradley R.K."/>
            <person name="Brand A.D."/>
            <person name="Brent M.R."/>
            <person name="Brooks A.N."/>
            <person name="Brown R.H."/>
            <person name="Butlin R.K."/>
            <person name="Caggese C."/>
            <person name="Calvi B.R."/>
            <person name="Bernardo de Carvalho A."/>
            <person name="Caspi A."/>
            <person name="Castrezana S."/>
            <person name="Celniker S.E."/>
            <person name="Chang J.L."/>
            <person name="Chapple C."/>
            <person name="Chatterji S."/>
            <person name="Chinwalla A."/>
            <person name="Civetta A."/>
            <person name="Clifton S.W."/>
            <person name="Comeron J.M."/>
            <person name="Costello J.C."/>
            <person name="Coyne J.A."/>
            <person name="Daub J."/>
            <person name="David R.G."/>
            <person name="Delcher A.L."/>
            <person name="Delehaunty K."/>
            <person name="Do C.B."/>
            <person name="Ebling H."/>
            <person name="Edwards K."/>
            <person name="Eickbush T."/>
            <person name="Evans J.D."/>
            <person name="Filipski A."/>
            <person name="Findeiss S."/>
            <person name="Freyhult E."/>
            <person name="Fulton L."/>
            <person name="Fulton R."/>
            <person name="Garcia A.C."/>
            <person name="Gardiner A."/>
            <person name="Garfield D.A."/>
            <person name="Garvin B.E."/>
            <person name="Gibson G."/>
            <person name="Gilbert D."/>
            <person name="Gnerre S."/>
            <person name="Godfrey J."/>
            <person name="Good R."/>
            <person name="Gotea V."/>
            <person name="Gravely B."/>
            <person name="Greenberg A.J."/>
            <person name="Griffiths-Jones S."/>
            <person name="Gross S."/>
            <person name="Guigo R."/>
            <person name="Gustafson E.A."/>
            <person name="Haerty W."/>
            <person name="Hahn M.W."/>
            <person name="Halligan D.L."/>
            <person name="Halpern A.L."/>
            <person name="Halter G.M."/>
            <person name="Han M.V."/>
            <person name="Heger A."/>
            <person name="Hillier L."/>
            <person name="Hinrichs A.S."/>
            <person name="Holmes I."/>
            <person name="Hoskins R.A."/>
            <person name="Hubisz M.J."/>
            <person name="Hultmark D."/>
            <person name="Huntley M.A."/>
            <person name="Jaffe D.B."/>
            <person name="Jagadeeshan S."/>
            <person name="Jeck W.R."/>
            <person name="Johnson J."/>
            <person name="Jones C.D."/>
            <person name="Jordan W.C."/>
            <person name="Karpen G.H."/>
            <person name="Kataoka E."/>
            <person name="Keightley P.D."/>
            <person name="Kheradpour P."/>
            <person name="Kirkness E.F."/>
            <person name="Koerich L.B."/>
            <person name="Kristiansen K."/>
            <person name="Kudrna D."/>
            <person name="Kulathinal R.J."/>
            <person name="Kumar S."/>
            <person name="Kwok R."/>
            <person name="Lander E."/>
            <person name="Langley C.H."/>
            <person name="Lapoint R."/>
            <person name="Lazzaro B.P."/>
            <person name="Lee S.J."/>
            <person name="Levesque L."/>
            <person name="Li R."/>
            <person name="Lin C.F."/>
            <person name="Lin M.F."/>
            <person name="Lindblad-Toh K."/>
            <person name="Llopart A."/>
            <person name="Long M."/>
            <person name="Low L."/>
            <person name="Lozovsky E."/>
            <person name="Lu J."/>
            <person name="Luo M."/>
            <person name="Machado C.A."/>
            <person name="Makalowski W."/>
            <person name="Marzo M."/>
            <person name="Matsuda M."/>
            <person name="Matzkin L."/>
            <person name="McAllister B."/>
            <person name="McBride C.S."/>
            <person name="McKernan B."/>
            <person name="McKernan K."/>
            <person name="Mendez-Lago M."/>
            <person name="Minx P."/>
            <person name="Mollenhauer M.U."/>
            <person name="Montooth K."/>
            <person name="Mount S.M."/>
            <person name="Mu X."/>
            <person name="Myers E."/>
            <person name="Negre B."/>
            <person name="Newfeld S."/>
            <person name="Nielsen R."/>
            <person name="Noor M.A."/>
            <person name="O'Grady P."/>
            <person name="Pachter L."/>
            <person name="Papaceit M."/>
            <person name="Parisi M.J."/>
            <person name="Parisi M."/>
            <person name="Parts L."/>
            <person name="Pedersen J.S."/>
            <person name="Pesole G."/>
            <person name="Phillippy A.M."/>
            <person name="Ponting C.P."/>
            <person name="Pop M."/>
            <person name="Porcelli D."/>
            <person name="Powell J.R."/>
            <person name="Prohaska S."/>
            <person name="Pruitt K."/>
            <person name="Puig M."/>
            <person name="Quesneville H."/>
            <person name="Ram K.R."/>
            <person name="Rand D."/>
            <person name="Rasmussen M.D."/>
            <person name="Reed L.K."/>
            <person name="Reenan R."/>
            <person name="Reily A."/>
            <person name="Remington K.A."/>
            <person name="Rieger T.T."/>
            <person name="Ritchie M.G."/>
            <person name="Robin C."/>
            <person name="Rogers Y.H."/>
            <person name="Rohde C."/>
            <person name="Rozas J."/>
            <person name="Rubenfield M.J."/>
            <person name="Ruiz A."/>
            <person name="Russo S."/>
            <person name="Salzberg S.L."/>
            <person name="Sanchez-Gracia A."/>
            <person name="Saranga D.J."/>
            <person name="Sato H."/>
            <person name="Schaeffer S.W."/>
            <person name="Schatz M.C."/>
            <person name="Schlenke T."/>
            <person name="Schwartz R."/>
            <person name="Segarra C."/>
            <person name="Singh R.S."/>
            <person name="Sirot L."/>
            <person name="Sirota M."/>
            <person name="Sisneros N.B."/>
            <person name="Smith C.D."/>
            <person name="Smith T.F."/>
            <person name="Spieth J."/>
            <person name="Stage D.E."/>
            <person name="Stark A."/>
            <person name="Stephan W."/>
            <person name="Strausberg R.L."/>
            <person name="Strempel S."/>
            <person name="Sturgill D."/>
            <person name="Sutton G."/>
            <person name="Sutton G.G."/>
            <person name="Tao W."/>
            <person name="Teichmann S."/>
            <person name="Tobari Y.N."/>
            <person name="Tomimura Y."/>
            <person name="Tsolas J.M."/>
            <person name="Valente V.L."/>
            <person name="Venter E."/>
            <person name="Venter J.C."/>
            <person name="Vicario S."/>
            <person name="Vieira F.G."/>
            <person name="Vilella A.J."/>
            <person name="Villasante A."/>
            <person name="Walenz B."/>
            <person name="Wang J."/>
            <person name="Wasserman M."/>
            <person name="Watts T."/>
            <person name="Wilson D."/>
            <person name="Wilson R.K."/>
            <person name="Wing R.A."/>
            <person name="Wolfner M.F."/>
            <person name="Wong A."/>
            <person name="Wong G.K."/>
            <person name="Wu C.I."/>
            <person name="Wu G."/>
            <person name="Yamamoto D."/>
            <person name="Yang H.P."/>
            <person name="Yang S.P."/>
            <person name="Yorke J.A."/>
            <person name="Yoshida K."/>
            <person name="Zdobnov E."/>
            <person name="Zhang P."/>
            <person name="Zhang Y."/>
            <person name="Zimin A.V."/>
            <person name="Baldwin J."/>
            <person name="Abdouelleil A."/>
            <person name="Abdulkadir J."/>
            <person name="Abebe A."/>
            <person name="Abera B."/>
            <person name="Abreu J."/>
            <person name="Acer S.C."/>
            <person name="Aftuck L."/>
            <person name="Alexander A."/>
            <person name="An P."/>
            <person name="Anderson E."/>
            <person name="Anderson S."/>
            <person name="Arachi H."/>
            <person name="Azer M."/>
            <person name="Bachantsang P."/>
            <person name="Barry A."/>
            <person name="Bayul T."/>
            <person name="Berlin A."/>
            <person name="Bessette D."/>
            <person name="Bloom T."/>
            <person name="Blye J."/>
            <person name="Boguslavskiy L."/>
            <person name="Bonnet C."/>
            <person name="Boukhgalter B."/>
            <person name="Bourzgui I."/>
            <person name="Brown A."/>
            <person name="Cahill P."/>
            <person name="Channer S."/>
            <person name="Cheshatsang Y."/>
            <person name="Chuda L."/>
            <person name="Citroen M."/>
            <person name="Collymore A."/>
            <person name="Cooke P."/>
            <person name="Costello M."/>
            <person name="D'Aco K."/>
            <person name="Daza R."/>
            <person name="De Haan G."/>
            <person name="DeGray S."/>
            <person name="DeMaso C."/>
            <person name="Dhargay N."/>
            <person name="Dooley K."/>
            <person name="Dooley E."/>
            <person name="Doricent M."/>
            <person name="Dorje P."/>
            <person name="Dorjee K."/>
            <person name="Dupes A."/>
            <person name="Elong R."/>
            <person name="Falk J."/>
            <person name="Farina A."/>
            <person name="Faro S."/>
            <person name="Ferguson D."/>
            <person name="Fisher S."/>
            <person name="Foley C.D."/>
            <person name="Franke A."/>
            <person name="Friedrich D."/>
            <person name="Gadbois L."/>
            <person name="Gearin G."/>
            <person name="Gearin C.R."/>
            <person name="Giannoukos G."/>
            <person name="Goode T."/>
            <person name="Graham J."/>
            <person name="Grandbois E."/>
            <person name="Grewal S."/>
            <person name="Gyaltsen K."/>
            <person name="Hafez N."/>
            <person name="Hagos B."/>
            <person name="Hall J."/>
            <person name="Henson C."/>
            <person name="Hollinger A."/>
            <person name="Honan T."/>
            <person name="Huard M.D."/>
            <person name="Hughes L."/>
            <person name="Hurhula B."/>
            <person name="Husby M.E."/>
            <person name="Kamat A."/>
            <person name="Kanga B."/>
            <person name="Kashin S."/>
            <person name="Khazanovich D."/>
            <person name="Kisner P."/>
            <person name="Lance K."/>
            <person name="Lara M."/>
            <person name="Lee W."/>
            <person name="Lennon N."/>
            <person name="Letendre F."/>
            <person name="LeVine R."/>
            <person name="Lipovsky A."/>
            <person name="Liu X."/>
            <person name="Liu J."/>
            <person name="Liu S."/>
            <person name="Lokyitsang T."/>
            <person name="Lokyitsang Y."/>
            <person name="Lubonja R."/>
            <person name="Lui A."/>
            <person name="MacDonald P."/>
            <person name="Magnisalis V."/>
            <person name="Maru K."/>
            <person name="Matthews C."/>
            <person name="McCusker W."/>
            <person name="McDonough S."/>
            <person name="Mehta T."/>
            <person name="Meldrim J."/>
            <person name="Meneus L."/>
            <person name="Mihai O."/>
            <person name="Mihalev A."/>
            <person name="Mihova T."/>
            <person name="Mittelman R."/>
            <person name="Mlenga V."/>
            <person name="Montmayeur A."/>
            <person name="Mulrain L."/>
            <person name="Navidi A."/>
            <person name="Naylor J."/>
            <person name="Negash T."/>
            <person name="Nguyen T."/>
            <person name="Nguyen N."/>
            <person name="Nicol R."/>
            <person name="Norbu C."/>
            <person name="Norbu N."/>
            <person name="Novod N."/>
            <person name="O'Neill B."/>
            <person name="Osman S."/>
            <person name="Markiewicz E."/>
            <person name="Oyono O.L."/>
            <person name="Patti C."/>
            <person name="Phunkhang P."/>
            <person name="Pierre F."/>
            <person name="Priest M."/>
            <person name="Raghuraman S."/>
            <person name="Rege F."/>
            <person name="Reyes R."/>
            <person name="Rise C."/>
            <person name="Rogov P."/>
            <person name="Ross K."/>
            <person name="Ryan E."/>
            <person name="Settipalli S."/>
            <person name="Shea T."/>
            <person name="Sherpa N."/>
            <person name="Shi L."/>
            <person name="Shih D."/>
            <person name="Sparrow T."/>
            <person name="Spaulding J."/>
            <person name="Stalker J."/>
            <person name="Stange-Thomann N."/>
            <person name="Stavropoulos S."/>
            <person name="Stone C."/>
            <person name="Strader C."/>
            <person name="Tesfaye S."/>
            <person name="Thomson T."/>
            <person name="Thoulutsang Y."/>
            <person name="Thoulutsang D."/>
            <person name="Topham K."/>
            <person name="Topping I."/>
            <person name="Tsamla T."/>
            <person name="Vassiliev H."/>
            <person name="Vo A."/>
            <person name="Wangchuk T."/>
            <person name="Wangdi T."/>
            <person name="Weiand M."/>
            <person name="Wilkinson J."/>
            <person name="Wilson A."/>
            <person name="Yadav S."/>
            <person name="Young G."/>
            <person name="Yu Q."/>
            <person name="Zembek L."/>
            <person name="Zhong D."/>
            <person name="Zimmer A."/>
            <person name="Zwirko Z."/>
            <person name="Jaffe D.B."/>
            <person name="Alvarez P."/>
            <person name="Brockman W."/>
            <person name="Butler J."/>
            <person name="Chin C."/>
            <person name="Gnerre S."/>
            <person name="Grabherr M."/>
            <person name="Kleber M."/>
            <person name="Mauceli E."/>
            <person name="MacCallum I."/>
        </authorList>
    </citation>
    <scope>NUCLEOTIDE SEQUENCE [LARGE SCALE GENOMIC DNA]</scope>
    <source>
        <strain evidence="2">Tai18E2 / Tucson 14021-0261.01</strain>
    </source>
</reference>
<dbReference type="HOGENOM" id="CLU_153418_0_0_1"/>
<dbReference type="AlphaFoldDB" id="B4PL77"/>
<dbReference type="Proteomes" id="UP000002282">
    <property type="component" value="Chromosome 3R"/>
</dbReference>